<evidence type="ECO:0000313" key="9">
    <source>
        <dbReference type="EMBL" id="SFC67917.1"/>
    </source>
</evidence>
<dbReference type="RefSeq" id="WP_093451433.1">
    <property type="nucleotide sequence ID" value="NZ_FNZG01000003.1"/>
</dbReference>
<feature type="domain" description="FAD dependent oxidoreductase" evidence="7">
    <location>
        <begin position="11"/>
        <end position="353"/>
    </location>
</feature>
<evidence type="ECO:0000256" key="3">
    <source>
        <dbReference type="ARBA" id="ARBA00022630"/>
    </source>
</evidence>
<name>A0A1I1L4B7_9RHOB</name>
<sequence>MTDAKTPAHYDLLIIGGGVNGAGIARDAAGRGYATCLCEMGDFASATSSASTKLFHGGLRYLEYLELRLVREALQEREVLLRNMPHISWPMRFVLPYDPEMRFDSSTPVSRALSFVMPWMKGRRPAWLVRMGLFLYDTLDRTRTLPGTRRLDLSRDPAGAPLKSHLKTAFEYSDGWVDDARLVIANLIDAQDRGARIFARTRVESATRTDTGWQVTLTTPEGREEVTATQIVNAAGPWVDQVLRDVFGQNDAHNIRLVRGSHIVVPRKFDHDRAYFFQNSDGRIIFAIPYLEDFTLIGTTDEDHPDPAEPPRISDGEIAYLCDMASQYFATPVTPGDVCWTYSGVRPLYDDNASAAAAATRDYVIRRDVDGALLNIFGGKLTTYRRLSESALSAVESHQGTKGPAWTRDAAMPGGDFARADRAQLLEGYVDRYPFVPEKVLNRMLSCYGTRVPMVLGDARSAADLGRDFGAGLSEAEVRYLKTQEWAHTAEDILYRRTKLGLQMSPEQVAALSEHLTTNT</sequence>
<keyword evidence="3 6" id="KW-0285">Flavoprotein</keyword>
<dbReference type="InterPro" id="IPR006076">
    <property type="entry name" value="FAD-dep_OxRdtase"/>
</dbReference>
<dbReference type="PANTHER" id="PTHR11985">
    <property type="entry name" value="GLYCEROL-3-PHOSPHATE DEHYDROGENASE"/>
    <property type="match status" value="1"/>
</dbReference>
<dbReference type="NCBIfam" id="NF009906">
    <property type="entry name" value="PRK13369.1"/>
    <property type="match status" value="1"/>
</dbReference>
<comment type="similarity">
    <text evidence="2 6">Belongs to the FAD-dependent glycerol-3-phosphate dehydrogenase family.</text>
</comment>
<dbReference type="STRING" id="517719.SAMN05421762_1771"/>
<dbReference type="PROSITE" id="PS00977">
    <property type="entry name" value="FAD_G3PDH_1"/>
    <property type="match status" value="1"/>
</dbReference>
<dbReference type="Proteomes" id="UP000231644">
    <property type="component" value="Unassembled WGS sequence"/>
</dbReference>
<keyword evidence="10" id="KW-1185">Reference proteome</keyword>
<dbReference type="GO" id="GO:0009331">
    <property type="term" value="C:glycerol-3-phosphate dehydrogenase (FAD) complex"/>
    <property type="evidence" value="ECO:0007669"/>
    <property type="project" value="UniProtKB-UniRule"/>
</dbReference>
<dbReference type="GO" id="GO:0046168">
    <property type="term" value="P:glycerol-3-phosphate catabolic process"/>
    <property type="evidence" value="ECO:0007669"/>
    <property type="project" value="TreeGrafter"/>
</dbReference>
<feature type="domain" description="Alpha-glycerophosphate oxidase C-terminal" evidence="8">
    <location>
        <begin position="407"/>
        <end position="513"/>
    </location>
</feature>
<evidence type="ECO:0000256" key="5">
    <source>
        <dbReference type="ARBA" id="ARBA00023002"/>
    </source>
</evidence>
<evidence type="ECO:0000256" key="6">
    <source>
        <dbReference type="RuleBase" id="RU361217"/>
    </source>
</evidence>
<dbReference type="EMBL" id="FOLX01000001">
    <property type="protein sequence ID" value="SFC67917.1"/>
    <property type="molecule type" value="Genomic_DNA"/>
</dbReference>
<organism evidence="9 10">
    <name type="scientific">Pseudooceanicola nitratireducens</name>
    <dbReference type="NCBI Taxonomy" id="517719"/>
    <lineage>
        <taxon>Bacteria</taxon>
        <taxon>Pseudomonadati</taxon>
        <taxon>Pseudomonadota</taxon>
        <taxon>Alphaproteobacteria</taxon>
        <taxon>Rhodobacterales</taxon>
        <taxon>Paracoccaceae</taxon>
        <taxon>Pseudooceanicola</taxon>
    </lineage>
</organism>
<dbReference type="Gene3D" id="1.10.8.870">
    <property type="entry name" value="Alpha-glycerophosphate oxidase, cap domain"/>
    <property type="match status" value="1"/>
</dbReference>
<protein>
    <recommendedName>
        <fullName evidence="6">Glycerol-3-phosphate dehydrogenase</fullName>
        <ecNumber evidence="6">1.1.5.3</ecNumber>
    </recommendedName>
</protein>
<evidence type="ECO:0000256" key="1">
    <source>
        <dbReference type="ARBA" id="ARBA00001974"/>
    </source>
</evidence>
<dbReference type="PRINTS" id="PR01001">
    <property type="entry name" value="FADG3PDH"/>
</dbReference>
<dbReference type="EC" id="1.1.5.3" evidence="6"/>
<dbReference type="InterPro" id="IPR031656">
    <property type="entry name" value="DAO_C"/>
</dbReference>
<dbReference type="Gene3D" id="6.10.250.1890">
    <property type="match status" value="1"/>
</dbReference>
<dbReference type="OrthoDB" id="9766796at2"/>
<comment type="cofactor">
    <cofactor evidence="1 6">
        <name>FAD</name>
        <dbReference type="ChEBI" id="CHEBI:57692"/>
    </cofactor>
</comment>
<dbReference type="InterPro" id="IPR036188">
    <property type="entry name" value="FAD/NAD-bd_sf"/>
</dbReference>
<proteinExistence type="inferred from homology"/>
<dbReference type="SUPFAM" id="SSF51905">
    <property type="entry name" value="FAD/NAD(P)-binding domain"/>
    <property type="match status" value="1"/>
</dbReference>
<dbReference type="GO" id="GO:0004368">
    <property type="term" value="F:glycerol-3-phosphate dehydrogenase (quinone) activity"/>
    <property type="evidence" value="ECO:0007669"/>
    <property type="project" value="UniProtKB-EC"/>
</dbReference>
<dbReference type="NCBIfam" id="NF008899">
    <property type="entry name" value="PRK12266.1"/>
    <property type="match status" value="1"/>
</dbReference>
<dbReference type="Gene3D" id="3.50.50.60">
    <property type="entry name" value="FAD/NAD(P)-binding domain"/>
    <property type="match status" value="1"/>
</dbReference>
<reference evidence="9 10" key="1">
    <citation type="submission" date="2016-10" db="EMBL/GenBank/DDBJ databases">
        <authorList>
            <person name="de Groot N.N."/>
        </authorList>
    </citation>
    <scope>NUCLEOTIDE SEQUENCE [LARGE SCALE GENOMIC DNA]</scope>
    <source>
        <strain evidence="9 10">DSM 29619</strain>
    </source>
</reference>
<keyword evidence="4" id="KW-0274">FAD</keyword>
<gene>
    <name evidence="9" type="ORF">SAMN05421762_1771</name>
</gene>
<dbReference type="Pfam" id="PF16901">
    <property type="entry name" value="DAO_C"/>
    <property type="match status" value="1"/>
</dbReference>
<evidence type="ECO:0000256" key="2">
    <source>
        <dbReference type="ARBA" id="ARBA00007330"/>
    </source>
</evidence>
<comment type="catalytic activity">
    <reaction evidence="6">
        <text>a quinone + sn-glycerol 3-phosphate = dihydroxyacetone phosphate + a quinol</text>
        <dbReference type="Rhea" id="RHEA:18977"/>
        <dbReference type="ChEBI" id="CHEBI:24646"/>
        <dbReference type="ChEBI" id="CHEBI:57597"/>
        <dbReference type="ChEBI" id="CHEBI:57642"/>
        <dbReference type="ChEBI" id="CHEBI:132124"/>
        <dbReference type="EC" id="1.1.5.3"/>
    </reaction>
</comment>
<evidence type="ECO:0000259" key="8">
    <source>
        <dbReference type="Pfam" id="PF16901"/>
    </source>
</evidence>
<evidence type="ECO:0000259" key="7">
    <source>
        <dbReference type="Pfam" id="PF01266"/>
    </source>
</evidence>
<dbReference type="Gene3D" id="3.30.9.10">
    <property type="entry name" value="D-Amino Acid Oxidase, subunit A, domain 2"/>
    <property type="match status" value="1"/>
</dbReference>
<evidence type="ECO:0000313" key="10">
    <source>
        <dbReference type="Proteomes" id="UP000231644"/>
    </source>
</evidence>
<dbReference type="Pfam" id="PF01266">
    <property type="entry name" value="DAO"/>
    <property type="match status" value="1"/>
</dbReference>
<keyword evidence="5 6" id="KW-0560">Oxidoreductase</keyword>
<dbReference type="InterPro" id="IPR000447">
    <property type="entry name" value="G3P_DH_FAD-dep"/>
</dbReference>
<evidence type="ECO:0000256" key="4">
    <source>
        <dbReference type="ARBA" id="ARBA00022827"/>
    </source>
</evidence>
<dbReference type="AlphaFoldDB" id="A0A1I1L4B7"/>
<accession>A0A1I1L4B7</accession>
<dbReference type="InterPro" id="IPR038299">
    <property type="entry name" value="DAO_C_sf"/>
</dbReference>
<dbReference type="PANTHER" id="PTHR11985:SF15">
    <property type="entry name" value="GLYCEROL-3-PHOSPHATE DEHYDROGENASE, MITOCHONDRIAL"/>
    <property type="match status" value="1"/>
</dbReference>